<accession>A0ABW0GC19</accession>
<dbReference type="NCBIfam" id="TIGR00481">
    <property type="entry name" value="YbhB/YbcL family Raf kinase inhibitor-like protein"/>
    <property type="match status" value="1"/>
</dbReference>
<dbReference type="CDD" id="cd00865">
    <property type="entry name" value="PEBP_bact_arch"/>
    <property type="match status" value="1"/>
</dbReference>
<evidence type="ECO:0000256" key="1">
    <source>
        <dbReference type="SAM" id="MobiDB-lite"/>
    </source>
</evidence>
<feature type="compositionally biased region" description="Basic and acidic residues" evidence="1">
    <location>
        <begin position="1"/>
        <end position="11"/>
    </location>
</feature>
<dbReference type="Gene3D" id="3.90.280.10">
    <property type="entry name" value="PEBP-like"/>
    <property type="match status" value="1"/>
</dbReference>
<dbReference type="EMBL" id="JBHSLC010000049">
    <property type="protein sequence ID" value="MFC5357722.1"/>
    <property type="molecule type" value="Genomic_DNA"/>
</dbReference>
<dbReference type="InterPro" id="IPR008914">
    <property type="entry name" value="PEBP"/>
</dbReference>
<reference evidence="3" key="1">
    <citation type="journal article" date="2019" name="Int. J. Syst. Evol. Microbiol.">
        <title>The Global Catalogue of Microorganisms (GCM) 10K type strain sequencing project: providing services to taxonomists for standard genome sequencing and annotation.</title>
        <authorList>
            <consortium name="The Broad Institute Genomics Platform"/>
            <consortium name="The Broad Institute Genome Sequencing Center for Infectious Disease"/>
            <person name="Wu L."/>
            <person name="Ma J."/>
        </authorList>
    </citation>
    <scope>NUCLEOTIDE SEQUENCE [LARGE SCALE GENOMIC DNA]</scope>
    <source>
        <strain evidence="3">CCUG 58760</strain>
    </source>
</reference>
<feature type="region of interest" description="Disordered" evidence="1">
    <location>
        <begin position="1"/>
        <end position="89"/>
    </location>
</feature>
<keyword evidence="2" id="KW-0649">Protein kinase inhibitor</keyword>
<dbReference type="PANTHER" id="PTHR30289:SF1">
    <property type="entry name" value="PEBP (PHOSPHATIDYLETHANOLAMINE-BINDING PROTEIN) FAMILY PROTEIN"/>
    <property type="match status" value="1"/>
</dbReference>
<protein>
    <submittedName>
        <fullName evidence="2">YbhB/YbcL family Raf kinase inhibitor-like protein</fullName>
    </submittedName>
</protein>
<keyword evidence="3" id="KW-1185">Reference proteome</keyword>
<dbReference type="GO" id="GO:0004860">
    <property type="term" value="F:protein kinase inhibitor activity"/>
    <property type="evidence" value="ECO:0007669"/>
    <property type="project" value="UniProtKB-KW"/>
</dbReference>
<dbReference type="RefSeq" id="WP_376997368.1">
    <property type="nucleotide sequence ID" value="NZ_JBHSLC010000049.1"/>
</dbReference>
<organism evidence="2 3">
    <name type="scientific">Azospirillum himalayense</name>
    <dbReference type="NCBI Taxonomy" id="654847"/>
    <lineage>
        <taxon>Bacteria</taxon>
        <taxon>Pseudomonadati</taxon>
        <taxon>Pseudomonadota</taxon>
        <taxon>Alphaproteobacteria</taxon>
        <taxon>Rhodospirillales</taxon>
        <taxon>Azospirillaceae</taxon>
        <taxon>Azospirillum</taxon>
    </lineage>
</organism>
<evidence type="ECO:0000313" key="3">
    <source>
        <dbReference type="Proteomes" id="UP001596166"/>
    </source>
</evidence>
<sequence>MGVCVKREWLREAPGASAEVKPSSEFQQRPAVRSEVPDQPKERDASRGENTAAKTLGTGSMPFTLHSPAFANGQTIPPRHTADGDNVSPPLEWSDAPTGTRSYALIVEDPDAPGATFLHWAVYNIAAERDRLPEGTTQGAKTESLGHGINDYGHAHYDGPNPPRGHAAHRYRFRLMALDVEALGLGPKATVDEVRKEAGKHRLGEAELVGTYAH</sequence>
<dbReference type="SUPFAM" id="SSF49777">
    <property type="entry name" value="PEBP-like"/>
    <property type="match status" value="1"/>
</dbReference>
<dbReference type="Proteomes" id="UP001596166">
    <property type="component" value="Unassembled WGS sequence"/>
</dbReference>
<dbReference type="PANTHER" id="PTHR30289">
    <property type="entry name" value="UNCHARACTERIZED PROTEIN YBCL-RELATED"/>
    <property type="match status" value="1"/>
</dbReference>
<dbReference type="Pfam" id="PF01161">
    <property type="entry name" value="PBP"/>
    <property type="match status" value="1"/>
</dbReference>
<proteinExistence type="predicted"/>
<dbReference type="InterPro" id="IPR005247">
    <property type="entry name" value="YbhB_YbcL/LppC-like"/>
</dbReference>
<dbReference type="InterPro" id="IPR036610">
    <property type="entry name" value="PEBP-like_sf"/>
</dbReference>
<feature type="compositionally biased region" description="Basic and acidic residues" evidence="1">
    <location>
        <begin position="35"/>
        <end position="47"/>
    </location>
</feature>
<gene>
    <name evidence="2" type="ORF">ACFPMG_22195</name>
</gene>
<name>A0ABW0GC19_9PROT</name>
<comment type="caution">
    <text evidence="2">The sequence shown here is derived from an EMBL/GenBank/DDBJ whole genome shotgun (WGS) entry which is preliminary data.</text>
</comment>
<evidence type="ECO:0000313" key="2">
    <source>
        <dbReference type="EMBL" id="MFC5357722.1"/>
    </source>
</evidence>